<keyword evidence="6" id="KW-1185">Reference proteome</keyword>
<feature type="compositionally biased region" description="Acidic residues" evidence="1">
    <location>
        <begin position="166"/>
        <end position="191"/>
    </location>
</feature>
<dbReference type="InterPro" id="IPR013783">
    <property type="entry name" value="Ig-like_fold"/>
</dbReference>
<evidence type="ECO:0000259" key="4">
    <source>
        <dbReference type="Pfam" id="PF17802"/>
    </source>
</evidence>
<organism evidence="5 6">
    <name type="scientific">Candidatus Enterococcus moelleringii</name>
    <dbReference type="NCBI Taxonomy" id="2815325"/>
    <lineage>
        <taxon>Bacteria</taxon>
        <taxon>Bacillati</taxon>
        <taxon>Bacillota</taxon>
        <taxon>Bacilli</taxon>
        <taxon>Lactobacillales</taxon>
        <taxon>Enterococcaceae</taxon>
        <taxon>Enterococcus</taxon>
    </lineage>
</organism>
<keyword evidence="2" id="KW-0812">Transmembrane</keyword>
<dbReference type="SUPFAM" id="SSF49478">
    <property type="entry name" value="Cna protein B-type domain"/>
    <property type="match status" value="1"/>
</dbReference>
<dbReference type="Proteomes" id="UP000664601">
    <property type="component" value="Unassembled WGS sequence"/>
</dbReference>
<dbReference type="Gene3D" id="2.60.40.10">
    <property type="entry name" value="Immunoglobulins"/>
    <property type="match status" value="1"/>
</dbReference>
<feature type="chain" id="PRO_5047172193" description="SpaA-like prealbumin fold domain-containing protein" evidence="3">
    <location>
        <begin position="28"/>
        <end position="1550"/>
    </location>
</feature>
<accession>A0ABS3LA02</accession>
<dbReference type="Pfam" id="PF17802">
    <property type="entry name" value="SpaA"/>
    <property type="match status" value="1"/>
</dbReference>
<reference evidence="5 6" key="1">
    <citation type="submission" date="2021-03" db="EMBL/GenBank/DDBJ databases">
        <title>Enterococcal diversity collection.</title>
        <authorList>
            <person name="Gilmore M.S."/>
            <person name="Schwartzman J."/>
            <person name="Van Tyne D."/>
            <person name="Martin M."/>
            <person name="Earl A.M."/>
            <person name="Manson A.L."/>
            <person name="Straub T."/>
            <person name="Salamzade R."/>
            <person name="Saavedra J."/>
            <person name="Lebreton F."/>
            <person name="Prichula J."/>
            <person name="Schaufler K."/>
            <person name="Gaca A."/>
            <person name="Sgardioli B."/>
            <person name="Wagenaar J."/>
            <person name="Strong T."/>
        </authorList>
    </citation>
    <scope>NUCLEOTIDE SEQUENCE [LARGE SCALE GENOMIC DNA]</scope>
    <source>
        <strain evidence="5 6">669A</strain>
    </source>
</reference>
<feature type="transmembrane region" description="Helical" evidence="2">
    <location>
        <begin position="1523"/>
        <end position="1543"/>
    </location>
</feature>
<feature type="region of interest" description="Disordered" evidence="1">
    <location>
        <begin position="161"/>
        <end position="199"/>
    </location>
</feature>
<dbReference type="EMBL" id="JAFREM010000015">
    <property type="protein sequence ID" value="MBO1306464.1"/>
    <property type="molecule type" value="Genomic_DNA"/>
</dbReference>
<comment type="caution">
    <text evidence="5">The sequence shown here is derived from an EMBL/GenBank/DDBJ whole genome shotgun (WGS) entry which is preliminary data.</text>
</comment>
<evidence type="ECO:0000256" key="1">
    <source>
        <dbReference type="SAM" id="MobiDB-lite"/>
    </source>
</evidence>
<evidence type="ECO:0000313" key="6">
    <source>
        <dbReference type="Proteomes" id="UP000664601"/>
    </source>
</evidence>
<evidence type="ECO:0000256" key="3">
    <source>
        <dbReference type="SAM" id="SignalP"/>
    </source>
</evidence>
<feature type="signal peptide" evidence="3">
    <location>
        <begin position="1"/>
        <end position="27"/>
    </location>
</feature>
<sequence length="1550" mass="173517">MKKKFSIIGTIIYLTCLLFPMFQPVLTAVAEDKQPQLFTVSHNGAEIKADQEIEASDNNIIQIQATGNFTLKIPQSESYEIGLLTEEEQQELKNNAKETDKLSFDVTAGESDYQLQLEKGMKAYFKVNLLAEAALLEGTASFEDVNLPETKVGIIHLVQPAQPEPEVSESQEEEAGQTSEATEESIAEETTESSSEEKKVIFYKDGETLDAKKKLTVEEGKSFNPTKNIEAKAEDGSESYEVKAKVYQNDKELKLKKNTFKPEADNTYFIQYEAIEEKTNEAVSQTSIGLFISNGSVDVSLEWVTDVAGEKETRDFSIGKTRTTVINYRLNIDTGGTVYQPGELEITLPASQFVFSNTTGLTAALGFHKDHISLRPYDEAGPTDIYGYKVSADGKTLTITNKYTVSGAGGNSFEIGAVFKTTDRKYNGQNVGVFGRQVVDGTSAKIKFNVTDKTKTAANQRNFSTNELKVTLRTNYVKNQTQKWYNAFNPYQNWDVNMYGERPSDFENYRWGSFTYKETISDDNQKVMEVRVKDSVSVYKDGAVTPVPGNAVKIIWPSSGNSDKDMMVEPDGGFSNRTVNGNSINWSFKYNRNASAFYDNKDPKTINFHYLVGIPKTRINAGDSMRNNIETTYHDLDKNNTLLDRNSAEASVRMEEYRFIYPPGDTTYSSKRISYYNTSDPVMNPEVYYVKEERGNRDTIDRDMVLNVLKSGVDVKMRAAWVNFGINHAQGNTVPYSMEMYDDHTRWKMTNTNSVLMGPDDFYFSKIQINSDTLMPNESKKYNQPNGVVLSNLRVEYQDNLLSGWKEGPIIAPTVEKNGGTNPDGTKYDLYFWGTSKHGYRTIDLEALGIKAHRYRLVTVDENGKKAGVLGQVNVSIEGIMCFKGVNPKDGKETQLEKWFADSKVDTSSMTYHNFSGFKVEAKSEGSAGVSWTVLNPDLNPNNSRIPTDPGEYGNYLERREANATIGNAKPKAILTKKASQTNEVAEKRNKVKWSVNWAEGYETTNNGDYVIKDLFDDGSLTVPIRPKVVLTDLLPAGHTYADTTSVSYREVVLNSSQYTVEVVDPNYKDSGRQLVELTIDGDSVSEKSGSSYFRDADLKLRGNNVSWELQSNVTWGDRRLANENYNTTNRNSVTISLFDDKDIAQEMLADGLGRNEANAVVMRGLGNIRLAYLGHISGANDKIKNNMTSFGEIELSGVTSVQTGLTKLVKGNMPGAGFNQSDVGVHKPDGTYDYRLDFTSEGDDNNYIENVILFDRLEHVDSQGYTQGWKGTLNSVDLSYVQSRGIDAKVYISSSIYAPMFGPNHPYDFANYPTWIPLATATPQQIAATKSIAIDLRKLKTGLPCRFTANDYINVTIKMNMPDNFPSLPKAYNVPWLSASKVVSGITNDALTEGTYTEFELIRNPDLIIVKQDMDKPSTKLNGVTFEVEYPDGTKKDHTTSGQGQIKVTDLEPGKYKLREKSTKLGYEILTETYEFTVNQDRTITHQKDSTYWKYNYKDNTITLTVYNRRKFTLPFTGGSGVVINLLAIVAIVVVVGLGWYLKKYRFTA</sequence>
<keyword evidence="2" id="KW-0472">Membrane</keyword>
<keyword evidence="3" id="KW-0732">Signal</keyword>
<keyword evidence="2" id="KW-1133">Transmembrane helix</keyword>
<feature type="domain" description="SpaA-like prealbumin fold" evidence="4">
    <location>
        <begin position="1410"/>
        <end position="1487"/>
    </location>
</feature>
<name>A0ABS3LA02_9ENTE</name>
<evidence type="ECO:0000313" key="5">
    <source>
        <dbReference type="EMBL" id="MBO1306464.1"/>
    </source>
</evidence>
<dbReference type="InterPro" id="IPR041033">
    <property type="entry name" value="SpaA_PFL_dom_1"/>
</dbReference>
<proteinExistence type="predicted"/>
<evidence type="ECO:0000256" key="2">
    <source>
        <dbReference type="SAM" id="Phobius"/>
    </source>
</evidence>
<gene>
    <name evidence="5" type="ORF">JZO70_09845</name>
</gene>
<dbReference type="RefSeq" id="WP_207673391.1">
    <property type="nucleotide sequence ID" value="NZ_JAFREM010000015.1"/>
</dbReference>
<protein>
    <recommendedName>
        <fullName evidence="4">SpaA-like prealbumin fold domain-containing protein</fullName>
    </recommendedName>
</protein>